<feature type="compositionally biased region" description="Pro residues" evidence="2">
    <location>
        <begin position="416"/>
        <end position="477"/>
    </location>
</feature>
<evidence type="ECO:0000313" key="6">
    <source>
        <dbReference type="Proteomes" id="UP000383932"/>
    </source>
</evidence>
<reference evidence="5 6" key="1">
    <citation type="journal article" date="2019" name="Fungal Biol. Biotechnol.">
        <title>Draft genome sequence of fastidious pathogen Ceratobasidium theobromae, which causes vascular-streak dieback in Theobroma cacao.</title>
        <authorList>
            <person name="Ali S.S."/>
            <person name="Asman A."/>
            <person name="Shao J."/>
            <person name="Firmansyah A.P."/>
            <person name="Susilo A.W."/>
            <person name="Rosmana A."/>
            <person name="McMahon P."/>
            <person name="Junaid M."/>
            <person name="Guest D."/>
            <person name="Kheng T.Y."/>
            <person name="Meinhardt L.W."/>
            <person name="Bailey B.A."/>
        </authorList>
    </citation>
    <scope>NUCLEOTIDE SEQUENCE [LARGE SCALE GENOMIC DNA]</scope>
    <source>
        <strain evidence="5 6">CT2</strain>
    </source>
</reference>
<protein>
    <recommendedName>
        <fullName evidence="7">G-patch domain-containing protein</fullName>
    </recommendedName>
</protein>
<evidence type="ECO:0000313" key="5">
    <source>
        <dbReference type="EMBL" id="KAB5594314.1"/>
    </source>
</evidence>
<gene>
    <name evidence="5" type="ORF">CTheo_2244</name>
</gene>
<sequence length="500" mass="53689">MYAGRPRLATLVINMSEAMIKRWNEIPLTRPEGPAASSSKRSRDRSHSGSSSESEDNVSLVSRSPSPVPQNNKEEDVNLYDDYVRGVVREPVTVNTKISSTNKGFGMLAKMGWKEGQGLGVSGEGEMAADVWSKFDLYNPGRTDPVPFLVKLDALGLGKASYDERIIESTVSQRRELDSERMTKETELQRRQREDAVAAREQIKTEVKDILRSFFCTDCEKQYSNVAQYDEHIRSYAHTHVVRMKEQQATARQRQAGESAMRKAKEKKREEKEMRKMAAAAGIQLSSAPTTTTATIVPASQSIIKPVTGSNGGFAPVSDPPAKRGGWSAVSAPAEPSSGRSFGAPATSSASSGFKKSGWAAVGAAPAPAPVAEPPSLPQARATNKAGGGFTRGGWTTLETTVVSQDVEMAGLPARSVPPPPSEPAPAPPPPPISASDPPPPPPDDAVPPPPPPDFPPPPPPSNGYEAPPPPPPPSSDPAPRDRSSGYSYNARSWNSKRRW</sequence>
<dbReference type="PROSITE" id="PS00028">
    <property type="entry name" value="ZINC_FINGER_C2H2_1"/>
    <property type="match status" value="1"/>
</dbReference>
<evidence type="ECO:0000259" key="4">
    <source>
        <dbReference type="PROSITE" id="PS50174"/>
    </source>
</evidence>
<feature type="region of interest" description="Disordered" evidence="2">
    <location>
        <begin position="307"/>
        <end position="500"/>
    </location>
</feature>
<evidence type="ECO:0000256" key="1">
    <source>
        <dbReference type="PROSITE-ProRule" id="PRU00042"/>
    </source>
</evidence>
<dbReference type="Proteomes" id="UP000383932">
    <property type="component" value="Unassembled WGS sequence"/>
</dbReference>
<keyword evidence="1" id="KW-0862">Zinc</keyword>
<feature type="domain" description="C2H2-type" evidence="3">
    <location>
        <begin position="214"/>
        <end position="239"/>
    </location>
</feature>
<name>A0A5N5QRI1_9AGAM</name>
<feature type="region of interest" description="Disordered" evidence="2">
    <location>
        <begin position="246"/>
        <end position="274"/>
    </location>
</feature>
<dbReference type="AlphaFoldDB" id="A0A5N5QRI1"/>
<evidence type="ECO:0008006" key="7">
    <source>
        <dbReference type="Google" id="ProtNLM"/>
    </source>
</evidence>
<dbReference type="EMBL" id="SSOP01000022">
    <property type="protein sequence ID" value="KAB5594314.1"/>
    <property type="molecule type" value="Genomic_DNA"/>
</dbReference>
<feature type="region of interest" description="Disordered" evidence="2">
    <location>
        <begin position="26"/>
        <end position="76"/>
    </location>
</feature>
<feature type="compositionally biased region" description="Pro residues" evidence="2">
    <location>
        <begin position="367"/>
        <end position="377"/>
    </location>
</feature>
<comment type="caution">
    <text evidence="5">The sequence shown here is derived from an EMBL/GenBank/DDBJ whole genome shotgun (WGS) entry which is preliminary data.</text>
</comment>
<dbReference type="SUPFAM" id="SSF57667">
    <property type="entry name" value="beta-beta-alpha zinc fingers"/>
    <property type="match status" value="1"/>
</dbReference>
<dbReference type="Pfam" id="PF01585">
    <property type="entry name" value="G-patch"/>
    <property type="match status" value="1"/>
</dbReference>
<feature type="compositionally biased region" description="Polar residues" evidence="2">
    <location>
        <begin position="485"/>
        <end position="494"/>
    </location>
</feature>
<evidence type="ECO:0000259" key="3">
    <source>
        <dbReference type="PROSITE" id="PS50157"/>
    </source>
</evidence>
<proteinExistence type="predicted"/>
<dbReference type="SMART" id="SM00443">
    <property type="entry name" value="G_patch"/>
    <property type="match status" value="1"/>
</dbReference>
<accession>A0A5N5QRI1</accession>
<keyword evidence="1" id="KW-0863">Zinc-finger</keyword>
<dbReference type="OrthoDB" id="4822at2759"/>
<dbReference type="GO" id="GO:0003676">
    <property type="term" value="F:nucleic acid binding"/>
    <property type="evidence" value="ECO:0007669"/>
    <property type="project" value="InterPro"/>
</dbReference>
<dbReference type="PROSITE" id="PS50174">
    <property type="entry name" value="G_PATCH"/>
    <property type="match status" value="1"/>
</dbReference>
<dbReference type="PANTHER" id="PTHR47251:SF1">
    <property type="entry name" value="FINGER DOMAIN PROTEIN, PUTATIVE (AFU_ORTHOLOGUE AFUA_3G04180)-RELATED"/>
    <property type="match status" value="1"/>
</dbReference>
<feature type="compositionally biased region" description="Basic and acidic residues" evidence="2">
    <location>
        <begin position="260"/>
        <end position="274"/>
    </location>
</feature>
<dbReference type="GO" id="GO:0008270">
    <property type="term" value="F:zinc ion binding"/>
    <property type="evidence" value="ECO:0007669"/>
    <property type="project" value="UniProtKB-KW"/>
</dbReference>
<organism evidence="5 6">
    <name type="scientific">Ceratobasidium theobromae</name>
    <dbReference type="NCBI Taxonomy" id="1582974"/>
    <lineage>
        <taxon>Eukaryota</taxon>
        <taxon>Fungi</taxon>
        <taxon>Dikarya</taxon>
        <taxon>Basidiomycota</taxon>
        <taxon>Agaricomycotina</taxon>
        <taxon>Agaricomycetes</taxon>
        <taxon>Cantharellales</taxon>
        <taxon>Ceratobasidiaceae</taxon>
        <taxon>Ceratobasidium</taxon>
    </lineage>
</organism>
<dbReference type="InterPro" id="IPR000467">
    <property type="entry name" value="G_patch_dom"/>
</dbReference>
<feature type="domain" description="G-patch" evidence="4">
    <location>
        <begin position="100"/>
        <end position="162"/>
    </location>
</feature>
<evidence type="ECO:0000256" key="2">
    <source>
        <dbReference type="SAM" id="MobiDB-lite"/>
    </source>
</evidence>
<feature type="compositionally biased region" description="Low complexity" evidence="2">
    <location>
        <begin position="48"/>
        <end position="65"/>
    </location>
</feature>
<keyword evidence="6" id="KW-1185">Reference proteome</keyword>
<keyword evidence="1" id="KW-0479">Metal-binding</keyword>
<dbReference type="PROSITE" id="PS50157">
    <property type="entry name" value="ZINC_FINGER_C2H2_2"/>
    <property type="match status" value="1"/>
</dbReference>
<dbReference type="PANTHER" id="PTHR47251">
    <property type="entry name" value="FINGER DOMAIN PROTEIN, PUTATIVE (AFU_ORTHOLOGUE AFUA_3G04180)-RELATED"/>
    <property type="match status" value="1"/>
</dbReference>
<dbReference type="InterPro" id="IPR036236">
    <property type="entry name" value="Znf_C2H2_sf"/>
</dbReference>
<dbReference type="InterPro" id="IPR013087">
    <property type="entry name" value="Znf_C2H2_type"/>
</dbReference>